<dbReference type="eggNOG" id="COG4968">
    <property type="taxonomic scope" value="Bacteria"/>
</dbReference>
<dbReference type="Proteomes" id="UP000004358">
    <property type="component" value="Unassembled WGS sequence"/>
</dbReference>
<evidence type="ECO:0000313" key="3">
    <source>
        <dbReference type="Proteomes" id="UP000004358"/>
    </source>
</evidence>
<dbReference type="PANTHER" id="PTHR30093">
    <property type="entry name" value="GENERAL SECRETION PATHWAY PROTEIN G"/>
    <property type="match status" value="1"/>
</dbReference>
<name>A4A2X9_9BACT</name>
<protein>
    <recommendedName>
        <fullName evidence="1">DUF1559 domain-containing protein</fullName>
    </recommendedName>
</protein>
<dbReference type="NCBIfam" id="TIGR04294">
    <property type="entry name" value="pre_pil_HX9DG"/>
    <property type="match status" value="1"/>
</dbReference>
<proteinExistence type="predicted"/>
<feature type="domain" description="DUF1559" evidence="1">
    <location>
        <begin position="23"/>
        <end position="310"/>
    </location>
</feature>
<dbReference type="InterPro" id="IPR045584">
    <property type="entry name" value="Pilin-like"/>
</dbReference>
<evidence type="ECO:0000259" key="1">
    <source>
        <dbReference type="Pfam" id="PF07596"/>
    </source>
</evidence>
<organism evidence="2 3">
    <name type="scientific">Blastopirellula marina DSM 3645</name>
    <dbReference type="NCBI Taxonomy" id="314230"/>
    <lineage>
        <taxon>Bacteria</taxon>
        <taxon>Pseudomonadati</taxon>
        <taxon>Planctomycetota</taxon>
        <taxon>Planctomycetia</taxon>
        <taxon>Pirellulales</taxon>
        <taxon>Pirellulaceae</taxon>
        <taxon>Blastopirellula</taxon>
    </lineage>
</organism>
<dbReference type="Gene3D" id="3.30.700.10">
    <property type="entry name" value="Glycoprotein, Type 4 Pilin"/>
    <property type="match status" value="1"/>
</dbReference>
<dbReference type="PANTHER" id="PTHR30093:SF2">
    <property type="entry name" value="TYPE II SECRETION SYSTEM PROTEIN H"/>
    <property type="match status" value="1"/>
</dbReference>
<dbReference type="STRING" id="314230.DSM3645_25774"/>
<dbReference type="EMBL" id="AANZ01000055">
    <property type="protein sequence ID" value="EAQ76876.1"/>
    <property type="molecule type" value="Genomic_DNA"/>
</dbReference>
<dbReference type="HOGENOM" id="CLU_041661_0_0_0"/>
<dbReference type="AlphaFoldDB" id="A4A2X9"/>
<dbReference type="InterPro" id="IPR027558">
    <property type="entry name" value="Pre_pil_HX9DG_C"/>
</dbReference>
<dbReference type="InterPro" id="IPR011453">
    <property type="entry name" value="DUF1559"/>
</dbReference>
<gene>
    <name evidence="2" type="ORF">DSM3645_25774</name>
</gene>
<dbReference type="Pfam" id="PF07596">
    <property type="entry name" value="SBP_bac_10"/>
    <property type="match status" value="1"/>
</dbReference>
<evidence type="ECO:0000313" key="2">
    <source>
        <dbReference type="EMBL" id="EAQ76876.1"/>
    </source>
</evidence>
<reference evidence="2 3" key="1">
    <citation type="submission" date="2006-02" db="EMBL/GenBank/DDBJ databases">
        <authorList>
            <person name="Amann R."/>
            <person name="Ferriera S."/>
            <person name="Johnson J."/>
            <person name="Kravitz S."/>
            <person name="Halpern A."/>
            <person name="Remington K."/>
            <person name="Beeson K."/>
            <person name="Tran B."/>
            <person name="Rogers Y.-H."/>
            <person name="Friedman R."/>
            <person name="Venter J.C."/>
        </authorList>
    </citation>
    <scope>NUCLEOTIDE SEQUENCE [LARGE SCALE GENOMIC DNA]</scope>
    <source>
        <strain evidence="2 3">DSM 3645</strain>
    </source>
</reference>
<accession>A4A2X9</accession>
<dbReference type="SUPFAM" id="SSF54523">
    <property type="entry name" value="Pili subunits"/>
    <property type="match status" value="1"/>
</dbReference>
<comment type="caution">
    <text evidence="2">The sequence shown here is derived from an EMBL/GenBank/DDBJ whole genome shotgun (WGS) entry which is preliminary data.</text>
</comment>
<sequence length="329" mass="35490">MVELLVVIAIIGVLIALLLPAVQQAREAARRMQCSNNLKQLGLGVHNWHDTFGKLPPLVLNSGRASFFVQILPQMEQRAAFDMLNGGNADSATNATHMGDEMETNWDRLNESEKAGLANISYMTCPSRRSSSEAIRPTGSGRGPLGDYAAVAIGLDVYSTSTLTDSLWWQHHDAADTASANRLKSALIVAKPGPSSMAAPERWAQGTSRNSFANITDGLSNTAIIGEKHVAAKEIGKCCSGNDNSDGSWLFNSHTGREYNVARNLRARMGRGPNDIDVRPSILIGFGSWHPGISQFLFADGSVTNLSNTTPELVRRQYGHISDGTVISE</sequence>